<keyword evidence="12" id="KW-1185">Reference proteome</keyword>
<sequence>MRFDNRHIVVVGLGDTGLATARYLAARGARVTVADSREMPPNLDRFQTALPGVDLALGEFDELTFAGADLVVTSPGVPLSTPALARWRKAGGEVVGDIELLARAIARDGSRVIAITGSNGKTTVTSLVGHLCRAAGLDTVVAGNIGLPVLEALMEREEAGKRPDVWVLELSSFQLETTYSLEADAATVLNISEDHLDRYNDLLDYAHAKSAVFTGRGVQVLNRDDALVRAMARPGHEVRWFSLAQVADYHLQKDANGRYVLAASGSPVLPVGSLQLEGLHNAANALAALALCEGIGLPRSVLLEALTTFRGLPHRVEKVAEVAGVTYIDDSKGTNVGATEAALYGMTRPVVLIAGGDGKGQDFTPLRAACRGVARAVVLIGRDADKIEAALDGEIPVVRCDTLEKATREAAQIARSGDAVLLSPACASLDMFRNYAHRAEVFIGEVEAMAREAAR</sequence>
<comment type="function">
    <text evidence="7 8">Cell wall formation. Catalyzes the addition of glutamate to the nucleotide precursor UDP-N-acetylmuramoyl-L-alanine (UMA).</text>
</comment>
<evidence type="ECO:0000256" key="4">
    <source>
        <dbReference type="ARBA" id="ARBA00022598"/>
    </source>
</evidence>
<evidence type="ECO:0000256" key="3">
    <source>
        <dbReference type="ARBA" id="ARBA00022490"/>
    </source>
</evidence>
<dbReference type="SUPFAM" id="SSF53623">
    <property type="entry name" value="MurD-like peptide ligases, catalytic domain"/>
    <property type="match status" value="1"/>
</dbReference>
<dbReference type="Pfam" id="PF08245">
    <property type="entry name" value="Mur_ligase_M"/>
    <property type="match status" value="1"/>
</dbReference>
<dbReference type="Pfam" id="PF21799">
    <property type="entry name" value="MurD-like_N"/>
    <property type="match status" value="1"/>
</dbReference>
<dbReference type="InterPro" id="IPR005762">
    <property type="entry name" value="MurD"/>
</dbReference>
<dbReference type="InterPro" id="IPR036615">
    <property type="entry name" value="Mur_ligase_C_dom_sf"/>
</dbReference>
<dbReference type="Pfam" id="PF02875">
    <property type="entry name" value="Mur_ligase_C"/>
    <property type="match status" value="1"/>
</dbReference>
<reference evidence="11" key="1">
    <citation type="journal article" date="2014" name="Int. J. Syst. Evol. Microbiol.">
        <title>Complete genome sequence of Corynebacterium casei LMG S-19264T (=DSM 44701T), isolated from a smear-ripened cheese.</title>
        <authorList>
            <consortium name="US DOE Joint Genome Institute (JGI-PGF)"/>
            <person name="Walter F."/>
            <person name="Albersmeier A."/>
            <person name="Kalinowski J."/>
            <person name="Ruckert C."/>
        </authorList>
    </citation>
    <scope>NUCLEOTIDE SEQUENCE</scope>
    <source>
        <strain evidence="11">KCTC 32182</strain>
    </source>
</reference>
<keyword evidence="3 7" id="KW-0963">Cytoplasm</keyword>
<dbReference type="GO" id="GO:0008764">
    <property type="term" value="F:UDP-N-acetylmuramoylalanine-D-glutamate ligase activity"/>
    <property type="evidence" value="ECO:0007669"/>
    <property type="project" value="UniProtKB-UniRule"/>
</dbReference>
<feature type="domain" description="Mur ligase C-terminal" evidence="9">
    <location>
        <begin position="314"/>
        <end position="426"/>
    </location>
</feature>
<keyword evidence="7 8" id="KW-0133">Cell shape</keyword>
<organism evidence="11 12">
    <name type="scientific">Paludibacterium paludis</name>
    <dbReference type="NCBI Taxonomy" id="1225769"/>
    <lineage>
        <taxon>Bacteria</taxon>
        <taxon>Pseudomonadati</taxon>
        <taxon>Pseudomonadota</taxon>
        <taxon>Betaproteobacteria</taxon>
        <taxon>Neisseriales</taxon>
        <taxon>Chromobacteriaceae</taxon>
        <taxon>Paludibacterium</taxon>
    </lineage>
</organism>
<dbReference type="GO" id="GO:0051301">
    <property type="term" value="P:cell division"/>
    <property type="evidence" value="ECO:0007669"/>
    <property type="project" value="UniProtKB-KW"/>
</dbReference>
<evidence type="ECO:0000259" key="9">
    <source>
        <dbReference type="Pfam" id="PF02875"/>
    </source>
</evidence>
<gene>
    <name evidence="7 11" type="primary">murD</name>
    <name evidence="11" type="ORF">GCM10011289_10100</name>
</gene>
<proteinExistence type="inferred from homology"/>
<evidence type="ECO:0000256" key="1">
    <source>
        <dbReference type="ARBA" id="ARBA00004496"/>
    </source>
</evidence>
<keyword evidence="4 7" id="KW-0436">Ligase</keyword>
<dbReference type="SUPFAM" id="SSF53244">
    <property type="entry name" value="MurD-like peptide ligases, peptide-binding domain"/>
    <property type="match status" value="1"/>
</dbReference>
<comment type="subcellular location">
    <subcellularLocation>
        <location evidence="1 7 8">Cytoplasm</location>
    </subcellularLocation>
</comment>
<comment type="pathway">
    <text evidence="2 7 8">Cell wall biogenesis; peptidoglycan biosynthesis.</text>
</comment>
<name>A0A918U800_9NEIS</name>
<keyword evidence="7 8" id="KW-0961">Cell wall biogenesis/degradation</keyword>
<dbReference type="SUPFAM" id="SSF51984">
    <property type="entry name" value="MurCD N-terminal domain"/>
    <property type="match status" value="1"/>
</dbReference>
<keyword evidence="7 8" id="KW-0132">Cell division</keyword>
<dbReference type="PANTHER" id="PTHR43692:SF1">
    <property type="entry name" value="UDP-N-ACETYLMURAMOYLALANINE--D-GLUTAMATE LIGASE"/>
    <property type="match status" value="1"/>
</dbReference>
<keyword evidence="6 7" id="KW-0067">ATP-binding</keyword>
<dbReference type="GO" id="GO:0008360">
    <property type="term" value="P:regulation of cell shape"/>
    <property type="evidence" value="ECO:0007669"/>
    <property type="project" value="UniProtKB-KW"/>
</dbReference>
<evidence type="ECO:0000259" key="10">
    <source>
        <dbReference type="Pfam" id="PF08245"/>
    </source>
</evidence>
<keyword evidence="5 7" id="KW-0547">Nucleotide-binding</keyword>
<dbReference type="AlphaFoldDB" id="A0A918U800"/>
<dbReference type="GO" id="GO:0005737">
    <property type="term" value="C:cytoplasm"/>
    <property type="evidence" value="ECO:0007669"/>
    <property type="project" value="UniProtKB-SubCell"/>
</dbReference>
<evidence type="ECO:0000256" key="6">
    <source>
        <dbReference type="ARBA" id="ARBA00022840"/>
    </source>
</evidence>
<keyword evidence="7 8" id="KW-0573">Peptidoglycan synthesis</keyword>
<dbReference type="NCBIfam" id="TIGR01087">
    <property type="entry name" value="murD"/>
    <property type="match status" value="1"/>
</dbReference>
<feature type="domain" description="Mur ligase central" evidence="10">
    <location>
        <begin position="115"/>
        <end position="291"/>
    </location>
</feature>
<evidence type="ECO:0000256" key="7">
    <source>
        <dbReference type="HAMAP-Rule" id="MF_00639"/>
    </source>
</evidence>
<comment type="similarity">
    <text evidence="7">Belongs to the MurCDEF family.</text>
</comment>
<dbReference type="InterPro" id="IPR036565">
    <property type="entry name" value="Mur-like_cat_sf"/>
</dbReference>
<dbReference type="GO" id="GO:0009252">
    <property type="term" value="P:peptidoglycan biosynthetic process"/>
    <property type="evidence" value="ECO:0007669"/>
    <property type="project" value="UniProtKB-UniRule"/>
</dbReference>
<dbReference type="InterPro" id="IPR004101">
    <property type="entry name" value="Mur_ligase_C"/>
</dbReference>
<dbReference type="Proteomes" id="UP000645257">
    <property type="component" value="Unassembled WGS sequence"/>
</dbReference>
<dbReference type="Gene3D" id="3.40.50.720">
    <property type="entry name" value="NAD(P)-binding Rossmann-like Domain"/>
    <property type="match status" value="1"/>
</dbReference>
<accession>A0A918U800</accession>
<dbReference type="Gene3D" id="3.90.190.20">
    <property type="entry name" value="Mur ligase, C-terminal domain"/>
    <property type="match status" value="1"/>
</dbReference>
<dbReference type="PANTHER" id="PTHR43692">
    <property type="entry name" value="UDP-N-ACETYLMURAMOYLALANINE--D-GLUTAMATE LIGASE"/>
    <property type="match status" value="1"/>
</dbReference>
<comment type="catalytic activity">
    <reaction evidence="7 8">
        <text>UDP-N-acetyl-alpha-D-muramoyl-L-alanine + D-glutamate + ATP = UDP-N-acetyl-alpha-D-muramoyl-L-alanyl-D-glutamate + ADP + phosphate + H(+)</text>
        <dbReference type="Rhea" id="RHEA:16429"/>
        <dbReference type="ChEBI" id="CHEBI:15378"/>
        <dbReference type="ChEBI" id="CHEBI:29986"/>
        <dbReference type="ChEBI" id="CHEBI:30616"/>
        <dbReference type="ChEBI" id="CHEBI:43474"/>
        <dbReference type="ChEBI" id="CHEBI:83898"/>
        <dbReference type="ChEBI" id="CHEBI:83900"/>
        <dbReference type="ChEBI" id="CHEBI:456216"/>
        <dbReference type="EC" id="6.3.2.9"/>
    </reaction>
</comment>
<evidence type="ECO:0000256" key="8">
    <source>
        <dbReference type="RuleBase" id="RU003664"/>
    </source>
</evidence>
<dbReference type="InterPro" id="IPR013221">
    <property type="entry name" value="Mur_ligase_cen"/>
</dbReference>
<protein>
    <recommendedName>
        <fullName evidence="7 8">UDP-N-acetylmuramoylalanine--D-glutamate ligase</fullName>
        <ecNumber evidence="7 8">6.3.2.9</ecNumber>
    </recommendedName>
    <alternativeName>
        <fullName evidence="7">D-glutamic acid-adding enzyme</fullName>
    </alternativeName>
    <alternativeName>
        <fullName evidence="7">UDP-N-acetylmuramoyl-L-alanyl-D-glutamate synthetase</fullName>
    </alternativeName>
</protein>
<evidence type="ECO:0000313" key="11">
    <source>
        <dbReference type="EMBL" id="GGY09303.1"/>
    </source>
</evidence>
<keyword evidence="7 8" id="KW-0131">Cell cycle</keyword>
<feature type="binding site" evidence="7">
    <location>
        <begin position="117"/>
        <end position="123"/>
    </location>
    <ligand>
        <name>ATP</name>
        <dbReference type="ChEBI" id="CHEBI:30616"/>
    </ligand>
</feature>
<reference evidence="11" key="2">
    <citation type="submission" date="2020-09" db="EMBL/GenBank/DDBJ databases">
        <authorList>
            <person name="Sun Q."/>
            <person name="Kim S."/>
        </authorList>
    </citation>
    <scope>NUCLEOTIDE SEQUENCE</scope>
    <source>
        <strain evidence="11">KCTC 32182</strain>
    </source>
</reference>
<dbReference type="RefSeq" id="WP_189531902.1">
    <property type="nucleotide sequence ID" value="NZ_BMYX01000004.1"/>
</dbReference>
<comment type="caution">
    <text evidence="11">The sequence shown here is derived from an EMBL/GenBank/DDBJ whole genome shotgun (WGS) entry which is preliminary data.</text>
</comment>
<dbReference type="EMBL" id="BMYX01000004">
    <property type="protein sequence ID" value="GGY09303.1"/>
    <property type="molecule type" value="Genomic_DNA"/>
</dbReference>
<evidence type="ECO:0000256" key="5">
    <source>
        <dbReference type="ARBA" id="ARBA00022741"/>
    </source>
</evidence>
<dbReference type="GO" id="GO:0071555">
    <property type="term" value="P:cell wall organization"/>
    <property type="evidence" value="ECO:0007669"/>
    <property type="project" value="UniProtKB-KW"/>
</dbReference>
<dbReference type="EC" id="6.3.2.9" evidence="7 8"/>
<evidence type="ECO:0000256" key="2">
    <source>
        <dbReference type="ARBA" id="ARBA00004752"/>
    </source>
</evidence>
<dbReference type="HAMAP" id="MF_00639">
    <property type="entry name" value="MurD"/>
    <property type="match status" value="1"/>
</dbReference>
<dbReference type="Gene3D" id="3.40.1190.10">
    <property type="entry name" value="Mur-like, catalytic domain"/>
    <property type="match status" value="1"/>
</dbReference>
<evidence type="ECO:0000313" key="12">
    <source>
        <dbReference type="Proteomes" id="UP000645257"/>
    </source>
</evidence>
<dbReference type="GO" id="GO:0005524">
    <property type="term" value="F:ATP binding"/>
    <property type="evidence" value="ECO:0007669"/>
    <property type="project" value="UniProtKB-UniRule"/>
</dbReference>